<dbReference type="EMBL" id="DQ491001">
    <property type="protein sequence ID" value="ABT14291.1"/>
    <property type="molecule type" value="Genomic_DNA"/>
</dbReference>
<reference evidence="2 3" key="1">
    <citation type="journal article" date="2007" name="Virology">
        <title>Sequence and annotation of the 314-kb MT325 and the 321-kb FR483 viruses that infect Chlorella Pbi.</title>
        <authorList>
            <person name="Fitzgerald L.A."/>
            <person name="Graves M.V."/>
            <person name="Li X."/>
            <person name="Feldblyum T."/>
            <person name="Hartigan J."/>
            <person name="Van Etten J.L."/>
        </authorList>
    </citation>
    <scope>NUCLEOTIDE SEQUENCE [LARGE SCALE GENOMIC DNA]</scope>
    <source>
        <strain evidence="2 3">MT325</strain>
    </source>
</reference>
<proteinExistence type="predicted"/>
<organism evidence="2 3">
    <name type="scientific">Paramecium bursaria Chlorella virus MT325</name>
    <name type="common">PBCV-MT325</name>
    <dbReference type="NCBI Taxonomy" id="346932"/>
    <lineage>
        <taxon>Viruses</taxon>
        <taxon>Varidnaviria</taxon>
        <taxon>Bamfordvirae</taxon>
        <taxon>Nucleocytoviricota</taxon>
        <taxon>Megaviricetes</taxon>
        <taxon>Algavirales</taxon>
        <taxon>Phycodnaviridae</taxon>
        <taxon>Chlorovirus</taxon>
        <taxon>Chlorovirus conductrix</taxon>
        <taxon>Paramecium bursaria Chlorella virus A1</taxon>
    </lineage>
</organism>
<name>A7IVB7_PBCVM</name>
<dbReference type="Proteomes" id="UP000246715">
    <property type="component" value="Segment"/>
</dbReference>
<evidence type="ECO:0000256" key="1">
    <source>
        <dbReference type="SAM" id="MobiDB-lite"/>
    </source>
</evidence>
<evidence type="ECO:0000313" key="2">
    <source>
        <dbReference type="EMBL" id="ABT14291.1"/>
    </source>
</evidence>
<organismHost>
    <name type="scientific">Paramecium bursaria</name>
    <dbReference type="NCBI Taxonomy" id="74790"/>
</organismHost>
<evidence type="ECO:0000313" key="3">
    <source>
        <dbReference type="Proteomes" id="UP000246715"/>
    </source>
</evidence>
<accession>A7IVB7</accession>
<feature type="region of interest" description="Disordered" evidence="1">
    <location>
        <begin position="1"/>
        <end position="20"/>
    </location>
</feature>
<sequence>MSSTRMKSPPSSSSKSNSSSLLSLSRLSSSDTYSSISLAGVISSMRSSTSIMLFASMLAIVDLKPYFI</sequence>
<gene>
    <name evidence="2" type="primary">m737R</name>
    <name evidence="2" type="ORF">MT325_m737R</name>
</gene>
<protein>
    <submittedName>
        <fullName evidence="2">Uncharacterized protein m737R</fullName>
    </submittedName>
</protein>